<proteinExistence type="predicted"/>
<comment type="caution">
    <text evidence="1">The sequence shown here is derived from an EMBL/GenBank/DDBJ whole genome shotgun (WGS) entry which is preliminary data.</text>
</comment>
<dbReference type="Proteomes" id="UP000481417">
    <property type="component" value="Unassembled WGS sequence"/>
</dbReference>
<dbReference type="AlphaFoldDB" id="A0A6L6HNT2"/>
<protein>
    <submittedName>
        <fullName evidence="1">Uncharacterized protein</fullName>
    </submittedName>
</protein>
<evidence type="ECO:0000313" key="2">
    <source>
        <dbReference type="Proteomes" id="UP000481417"/>
    </source>
</evidence>
<sequence>MSSVRLTDGRVLHIPGAPFVLDSHSVIMAPADNALAELVPLIPADDLLLFAGRLVTGARKRRREPKYAEVNAARLKLARLCIDHALAEWSAVQVATDA</sequence>
<organism evidence="1 2">
    <name type="scientific">Paracoccus lichenicola</name>
    <dbReference type="NCBI Taxonomy" id="2665644"/>
    <lineage>
        <taxon>Bacteria</taxon>
        <taxon>Pseudomonadati</taxon>
        <taxon>Pseudomonadota</taxon>
        <taxon>Alphaproteobacteria</taxon>
        <taxon>Rhodobacterales</taxon>
        <taxon>Paracoccaceae</taxon>
        <taxon>Paracoccus</taxon>
    </lineage>
</organism>
<gene>
    <name evidence="1" type="ORF">GIY56_06105</name>
</gene>
<dbReference type="EMBL" id="WMBT01000003">
    <property type="protein sequence ID" value="MTD99852.1"/>
    <property type="molecule type" value="Genomic_DNA"/>
</dbReference>
<evidence type="ECO:0000313" key="1">
    <source>
        <dbReference type="EMBL" id="MTD99852.1"/>
    </source>
</evidence>
<reference evidence="1 2" key="1">
    <citation type="submission" date="2019-11" db="EMBL/GenBank/DDBJ databases">
        <authorList>
            <person name="Lang L."/>
        </authorList>
    </citation>
    <scope>NUCLEOTIDE SEQUENCE [LARGE SCALE GENOMIC DNA]</scope>
    <source>
        <strain evidence="1 2">YIM 132242</strain>
    </source>
</reference>
<keyword evidence="2" id="KW-1185">Reference proteome</keyword>
<accession>A0A6L6HNT2</accession>
<name>A0A6L6HNT2_9RHOB</name>
<dbReference type="RefSeq" id="WP_154763945.1">
    <property type="nucleotide sequence ID" value="NZ_WMBT01000003.1"/>
</dbReference>